<dbReference type="PANTHER" id="PTHR23120">
    <property type="entry name" value="MAESTRO-RELATED HEAT DOMAIN-CONTAINING"/>
    <property type="match status" value="1"/>
</dbReference>
<dbReference type="Pfam" id="PF23210">
    <property type="entry name" value="HEAT_Maestro_2"/>
    <property type="match status" value="1"/>
</dbReference>
<organism evidence="2 3">
    <name type="scientific">Chiloscyllium punctatum</name>
    <name type="common">Brownbanded bambooshark</name>
    <name type="synonym">Hemiscyllium punctatum</name>
    <dbReference type="NCBI Taxonomy" id="137246"/>
    <lineage>
        <taxon>Eukaryota</taxon>
        <taxon>Metazoa</taxon>
        <taxon>Chordata</taxon>
        <taxon>Craniata</taxon>
        <taxon>Vertebrata</taxon>
        <taxon>Chondrichthyes</taxon>
        <taxon>Elasmobranchii</taxon>
        <taxon>Galeomorphii</taxon>
        <taxon>Galeoidea</taxon>
        <taxon>Orectolobiformes</taxon>
        <taxon>Hemiscylliidae</taxon>
        <taxon>Chiloscyllium</taxon>
    </lineage>
</organism>
<dbReference type="SUPFAM" id="SSF48371">
    <property type="entry name" value="ARM repeat"/>
    <property type="match status" value="1"/>
</dbReference>
<dbReference type="InterPro" id="IPR055408">
    <property type="entry name" value="HEAT_MROH2B-like"/>
</dbReference>
<name>A0A401RNP1_CHIPU</name>
<accession>A0A401RNP1</accession>
<gene>
    <name evidence="2" type="ORF">chiPu_0021132</name>
</gene>
<dbReference type="EMBL" id="BEZZ01003401">
    <property type="protein sequence ID" value="GCC19706.1"/>
    <property type="molecule type" value="Genomic_DNA"/>
</dbReference>
<dbReference type="GO" id="GO:0005737">
    <property type="term" value="C:cytoplasm"/>
    <property type="evidence" value="ECO:0007669"/>
    <property type="project" value="TreeGrafter"/>
</dbReference>
<proteinExistence type="predicted"/>
<dbReference type="OMA" id="ECETGAM"/>
<dbReference type="OrthoDB" id="9338752at2759"/>
<evidence type="ECO:0000313" key="2">
    <source>
        <dbReference type="EMBL" id="GCC19706.1"/>
    </source>
</evidence>
<protein>
    <recommendedName>
        <fullName evidence="1">MROH2B-like HEAT-repeats domain-containing protein</fullName>
    </recommendedName>
</protein>
<dbReference type="Gene3D" id="1.25.10.10">
    <property type="entry name" value="Leucine-rich Repeat Variant"/>
    <property type="match status" value="1"/>
</dbReference>
<sequence>MGTNYTEAFSVALIDAAFDKDECVRKEISQALRELGRSHPRLVLLACHSYLSKHSKLLQGHRVIILHTMEAIIKETISQLDQSLAKMIISLASDEMTRMKDIVPEWQEAASQLLVALGCRFINEVMEEILQKFQPGVLPHYFVVQTLGNLATANVYGMVPFLTAILGTMLPMLGMAKHDSMKSVFTIALGRFSESILEYLANLDKAPDPTVRKDAFSSEIYTSYEILFNVWLQHKEAKSLCHVLDAAVEMGSRVLETQIDNLLSILHPQVCTPLDYSNHTAVKNHNEALRCFTVLARAYTDRLIAFLLQRLEVHSERTRIGTLTVIKHLINSASPQLESKKAQILAGMKFTIQDSNNKVKWMVAQVISAMAHHDYLELDGGEAMVEFIIRQCALPCEPGTPKPRSYDPDEVTDESLRSMCDNILNLLTTTVKKMEDVLWPFLLEFIIPPQYLNALAPVCRSLAHLGMKKLQHNEGLQFTHQEPDLLKPQLLLTRLLVVSAFPFRGRGRGVPALRFLQVAAPLVHPQLGSLPQRHWEDKLLLLLSRSLEAVAPGDETWSSQLSEEMTKHLGNYGNRPHEKGFLYKCVGVVLRQTGSHNVVRKQLVEILQSVRHTEPMERETVVSRFAALYSVSVACSDAECETGAM</sequence>
<evidence type="ECO:0000313" key="3">
    <source>
        <dbReference type="Proteomes" id="UP000287033"/>
    </source>
</evidence>
<dbReference type="Proteomes" id="UP000287033">
    <property type="component" value="Unassembled WGS sequence"/>
</dbReference>
<comment type="caution">
    <text evidence="2">The sequence shown here is derived from an EMBL/GenBank/DDBJ whole genome shotgun (WGS) entry which is preliminary data.</text>
</comment>
<dbReference type="InterPro" id="IPR045206">
    <property type="entry name" value="Maestro_heat-like_prot"/>
</dbReference>
<dbReference type="InterPro" id="IPR011989">
    <property type="entry name" value="ARM-like"/>
</dbReference>
<evidence type="ECO:0000259" key="1">
    <source>
        <dbReference type="Pfam" id="PF23210"/>
    </source>
</evidence>
<dbReference type="PANTHER" id="PTHR23120:SF0">
    <property type="entry name" value="MAESTRO HEAT-LIKE REPEAT FAMILY MEMBER 1"/>
    <property type="match status" value="1"/>
</dbReference>
<feature type="domain" description="MROH2B-like HEAT-repeats" evidence="1">
    <location>
        <begin position="237"/>
        <end position="625"/>
    </location>
</feature>
<dbReference type="InterPro" id="IPR016024">
    <property type="entry name" value="ARM-type_fold"/>
</dbReference>
<dbReference type="AlphaFoldDB" id="A0A401RNP1"/>
<keyword evidence="3" id="KW-1185">Reference proteome</keyword>
<reference evidence="2 3" key="1">
    <citation type="journal article" date="2018" name="Nat. Ecol. Evol.">
        <title>Shark genomes provide insights into elasmobranch evolution and the origin of vertebrates.</title>
        <authorList>
            <person name="Hara Y"/>
            <person name="Yamaguchi K"/>
            <person name="Onimaru K"/>
            <person name="Kadota M"/>
            <person name="Koyanagi M"/>
            <person name="Keeley SD"/>
            <person name="Tatsumi K"/>
            <person name="Tanaka K"/>
            <person name="Motone F"/>
            <person name="Kageyama Y"/>
            <person name="Nozu R"/>
            <person name="Adachi N"/>
            <person name="Nishimura O"/>
            <person name="Nakagawa R"/>
            <person name="Tanegashima C"/>
            <person name="Kiyatake I"/>
            <person name="Matsumoto R"/>
            <person name="Murakumo K"/>
            <person name="Nishida K"/>
            <person name="Terakita A"/>
            <person name="Kuratani S"/>
            <person name="Sato K"/>
            <person name="Hyodo S Kuraku.S."/>
        </authorList>
    </citation>
    <scope>NUCLEOTIDE SEQUENCE [LARGE SCALE GENOMIC DNA]</scope>
</reference>